<dbReference type="InterPro" id="IPR041373">
    <property type="entry name" value="RT_RNaseH"/>
</dbReference>
<evidence type="ECO:0000256" key="4">
    <source>
        <dbReference type="ARBA" id="ARBA00022759"/>
    </source>
</evidence>
<dbReference type="Proteomes" id="UP000762676">
    <property type="component" value="Unassembled WGS sequence"/>
</dbReference>
<name>A0AAV4JAT7_9GAST</name>
<dbReference type="SUPFAM" id="SSF56672">
    <property type="entry name" value="DNA/RNA polymerases"/>
    <property type="match status" value="1"/>
</dbReference>
<dbReference type="InterPro" id="IPR043502">
    <property type="entry name" value="DNA/RNA_pol_sf"/>
</dbReference>
<proteinExistence type="predicted"/>
<keyword evidence="1" id="KW-0808">Transferase</keyword>
<keyword evidence="2" id="KW-0548">Nucleotidyltransferase</keyword>
<dbReference type="PANTHER" id="PTHR37984:SF8">
    <property type="entry name" value="CCHC-TYPE DOMAIN-CONTAINING PROTEIN"/>
    <property type="match status" value="1"/>
</dbReference>
<gene>
    <name evidence="9" type="ORF">ElyMa_003267300</name>
</gene>
<evidence type="ECO:0000256" key="2">
    <source>
        <dbReference type="ARBA" id="ARBA00022695"/>
    </source>
</evidence>
<evidence type="ECO:0000256" key="6">
    <source>
        <dbReference type="ARBA" id="ARBA00022918"/>
    </source>
</evidence>
<protein>
    <submittedName>
        <fullName evidence="9">Pol polyprotein</fullName>
    </submittedName>
</protein>
<accession>A0AAV4JAT7</accession>
<keyword evidence="10" id="KW-1185">Reference proteome</keyword>
<dbReference type="GO" id="GO:0003964">
    <property type="term" value="F:RNA-directed DNA polymerase activity"/>
    <property type="evidence" value="ECO:0007669"/>
    <property type="project" value="UniProtKB-KW"/>
</dbReference>
<dbReference type="PANTHER" id="PTHR37984">
    <property type="entry name" value="PROTEIN CBG26694"/>
    <property type="match status" value="1"/>
</dbReference>
<keyword evidence="5" id="KW-0378">Hydrolase</keyword>
<feature type="region of interest" description="Disordered" evidence="7">
    <location>
        <begin position="178"/>
        <end position="276"/>
    </location>
</feature>
<comment type="caution">
    <text evidence="9">The sequence shown here is derived from an EMBL/GenBank/DDBJ whole genome shotgun (WGS) entry which is preliminary data.</text>
</comment>
<dbReference type="InterPro" id="IPR050951">
    <property type="entry name" value="Retrovirus_Pol_polyprotein"/>
</dbReference>
<dbReference type="EMBL" id="BMAT01006721">
    <property type="protein sequence ID" value="GFS18592.1"/>
    <property type="molecule type" value="Genomic_DNA"/>
</dbReference>
<evidence type="ECO:0000256" key="5">
    <source>
        <dbReference type="ARBA" id="ARBA00022801"/>
    </source>
</evidence>
<evidence type="ECO:0000256" key="1">
    <source>
        <dbReference type="ARBA" id="ARBA00022679"/>
    </source>
</evidence>
<evidence type="ECO:0000259" key="8">
    <source>
        <dbReference type="Pfam" id="PF17917"/>
    </source>
</evidence>
<dbReference type="GO" id="GO:0016787">
    <property type="term" value="F:hydrolase activity"/>
    <property type="evidence" value="ECO:0007669"/>
    <property type="project" value="UniProtKB-KW"/>
</dbReference>
<keyword evidence="4" id="KW-0255">Endonuclease</keyword>
<dbReference type="Pfam" id="PF17917">
    <property type="entry name" value="RT_RNaseH"/>
    <property type="match status" value="1"/>
</dbReference>
<organism evidence="9 10">
    <name type="scientific">Elysia marginata</name>
    <dbReference type="NCBI Taxonomy" id="1093978"/>
    <lineage>
        <taxon>Eukaryota</taxon>
        <taxon>Metazoa</taxon>
        <taxon>Spiralia</taxon>
        <taxon>Lophotrochozoa</taxon>
        <taxon>Mollusca</taxon>
        <taxon>Gastropoda</taxon>
        <taxon>Heterobranchia</taxon>
        <taxon>Euthyneura</taxon>
        <taxon>Panpulmonata</taxon>
        <taxon>Sacoglossa</taxon>
        <taxon>Placobranchoidea</taxon>
        <taxon>Plakobranchidae</taxon>
        <taxon>Elysia</taxon>
    </lineage>
</organism>
<evidence type="ECO:0000256" key="7">
    <source>
        <dbReference type="SAM" id="MobiDB-lite"/>
    </source>
</evidence>
<reference evidence="9 10" key="1">
    <citation type="journal article" date="2021" name="Elife">
        <title>Chloroplast acquisition without the gene transfer in kleptoplastic sea slugs, Plakobranchus ocellatus.</title>
        <authorList>
            <person name="Maeda T."/>
            <person name="Takahashi S."/>
            <person name="Yoshida T."/>
            <person name="Shimamura S."/>
            <person name="Takaki Y."/>
            <person name="Nagai Y."/>
            <person name="Toyoda A."/>
            <person name="Suzuki Y."/>
            <person name="Arimoto A."/>
            <person name="Ishii H."/>
            <person name="Satoh N."/>
            <person name="Nishiyama T."/>
            <person name="Hasebe M."/>
            <person name="Maruyama T."/>
            <person name="Minagawa J."/>
            <person name="Obokata J."/>
            <person name="Shigenobu S."/>
        </authorList>
    </citation>
    <scope>NUCLEOTIDE SEQUENCE [LARGE SCALE GENOMIC DNA]</scope>
</reference>
<dbReference type="AlphaFoldDB" id="A0AAV4JAT7"/>
<sequence>MVQKLLKYIAIESLREWSMPNSKRHTLQEHSLVHACKKFHCYIFGKEITVFTDHKPLEQIFKRQLLSAPMRLQRMLLALQWYDIKVNYNKGKYMQLPDTLSRAYLEDVEQEIDLNQITVFEFLNISDEKYKLFQDRTAEELKKLHDIMLQGNHTPVRLKPTAGSKVWTPARITGKLGPRSYAFTSEDGTFRRNSLPSSHPPPSQPSPRAPATEHSDSGDMDTDLGSALSADPRGCPLSPLVLIKAKCPPSPEPAKAARSKKYKGLAGPPYGGLPGK</sequence>
<feature type="compositionally biased region" description="Pro residues" evidence="7">
    <location>
        <begin position="198"/>
        <end position="208"/>
    </location>
</feature>
<evidence type="ECO:0000256" key="3">
    <source>
        <dbReference type="ARBA" id="ARBA00022722"/>
    </source>
</evidence>
<dbReference type="GO" id="GO:0004519">
    <property type="term" value="F:endonuclease activity"/>
    <property type="evidence" value="ECO:0007669"/>
    <property type="project" value="UniProtKB-KW"/>
</dbReference>
<feature type="domain" description="Reverse transcriptase RNase H-like" evidence="8">
    <location>
        <begin position="30"/>
        <end position="82"/>
    </location>
</feature>
<keyword evidence="6" id="KW-0695">RNA-directed DNA polymerase</keyword>
<keyword evidence="3" id="KW-0540">Nuclease</keyword>
<evidence type="ECO:0000313" key="9">
    <source>
        <dbReference type="EMBL" id="GFS18592.1"/>
    </source>
</evidence>
<evidence type="ECO:0000313" key="10">
    <source>
        <dbReference type="Proteomes" id="UP000762676"/>
    </source>
</evidence>